<organism evidence="2 3">
    <name type="scientific">Nocardioides malaquae</name>
    <dbReference type="NCBI Taxonomy" id="2773426"/>
    <lineage>
        <taxon>Bacteria</taxon>
        <taxon>Bacillati</taxon>
        <taxon>Actinomycetota</taxon>
        <taxon>Actinomycetes</taxon>
        <taxon>Propionibacteriales</taxon>
        <taxon>Nocardioidaceae</taxon>
        <taxon>Nocardioides</taxon>
    </lineage>
</organism>
<accession>A0ABR9RRC3</accession>
<feature type="domain" description="Mycothiol-dependent maleylpyruvate isomerase metal-binding" evidence="1">
    <location>
        <begin position="25"/>
        <end position="113"/>
    </location>
</feature>
<dbReference type="GO" id="GO:0016853">
    <property type="term" value="F:isomerase activity"/>
    <property type="evidence" value="ECO:0007669"/>
    <property type="project" value="UniProtKB-KW"/>
</dbReference>
<dbReference type="NCBIfam" id="TIGR03083">
    <property type="entry name" value="maleylpyruvate isomerase family mycothiol-dependent enzyme"/>
    <property type="match status" value="1"/>
</dbReference>
<dbReference type="Proteomes" id="UP000756387">
    <property type="component" value="Unassembled WGS sequence"/>
</dbReference>
<dbReference type="RefSeq" id="WP_193637566.1">
    <property type="nucleotide sequence ID" value="NZ_JADCSA010000004.1"/>
</dbReference>
<dbReference type="InterPro" id="IPR017517">
    <property type="entry name" value="Maleyloyr_isom"/>
</dbReference>
<dbReference type="Gene3D" id="1.20.120.450">
    <property type="entry name" value="dinb family like domain"/>
    <property type="match status" value="1"/>
</dbReference>
<keyword evidence="2" id="KW-0413">Isomerase</keyword>
<dbReference type="Pfam" id="PF11716">
    <property type="entry name" value="MDMPI_N"/>
    <property type="match status" value="1"/>
</dbReference>
<comment type="caution">
    <text evidence="2">The sequence shown here is derived from an EMBL/GenBank/DDBJ whole genome shotgun (WGS) entry which is preliminary data.</text>
</comment>
<evidence type="ECO:0000313" key="3">
    <source>
        <dbReference type="Proteomes" id="UP000756387"/>
    </source>
</evidence>
<reference evidence="2 3" key="1">
    <citation type="submission" date="2020-10" db="EMBL/GenBank/DDBJ databases">
        <title>Nocardioides sp. isolated from sludge.</title>
        <authorList>
            <person name="Zhang X."/>
        </authorList>
    </citation>
    <scope>NUCLEOTIDE SEQUENCE [LARGE SCALE GENOMIC DNA]</scope>
    <source>
        <strain evidence="2 3">Y6</strain>
    </source>
</reference>
<keyword evidence="3" id="KW-1185">Reference proteome</keyword>
<sequence>MTRPPRDASASRVEVSRNDVWAAVAAERRALVDDLHPLAPQRWATPSLCEGWDVHDVIAHLVDSAHTTRWAFVRRMVLARGDFHRDNATGVRRWRAADPRVTLAALADAIDLTHTPPAPLASRLVEVYVHSEDVRRPLGLPRAYPTPPVLAALDHQVRTTVAFGGGREVAQGLTLTPSDTLVSMGSGPRVAGRAIDLLLAVSGRPVAPSAFSGPGAAELADRLAP</sequence>
<proteinExistence type="predicted"/>
<dbReference type="EMBL" id="JADCSA010000004">
    <property type="protein sequence ID" value="MBE7324119.1"/>
    <property type="molecule type" value="Genomic_DNA"/>
</dbReference>
<dbReference type="SUPFAM" id="SSF109854">
    <property type="entry name" value="DinB/YfiT-like putative metalloenzymes"/>
    <property type="match status" value="1"/>
</dbReference>
<name>A0ABR9RRC3_9ACTN</name>
<evidence type="ECO:0000259" key="1">
    <source>
        <dbReference type="Pfam" id="PF11716"/>
    </source>
</evidence>
<gene>
    <name evidence="2" type="ORF">IEQ44_05595</name>
</gene>
<evidence type="ECO:0000313" key="2">
    <source>
        <dbReference type="EMBL" id="MBE7324119.1"/>
    </source>
</evidence>
<dbReference type="InterPro" id="IPR034660">
    <property type="entry name" value="DinB/YfiT-like"/>
</dbReference>
<dbReference type="InterPro" id="IPR024344">
    <property type="entry name" value="MDMPI_metal-binding"/>
</dbReference>
<protein>
    <submittedName>
        <fullName evidence="2">Maleylpyruvate isomerase family mycothiol-dependent enzyme</fullName>
    </submittedName>
</protein>